<evidence type="ECO:0000256" key="5">
    <source>
        <dbReference type="ARBA" id="ARBA00023274"/>
    </source>
</evidence>
<keyword evidence="3" id="KW-0689">Ribosomal protein</keyword>
<dbReference type="AlphaFoldDB" id="A0A0W4ZJW1"/>
<evidence type="ECO:0000256" key="4">
    <source>
        <dbReference type="ARBA" id="ARBA00023128"/>
    </source>
</evidence>
<comment type="caution">
    <text evidence="7">The sequence shown here is derived from an EMBL/GenBank/DDBJ whole genome shotgun (WGS) entry which is preliminary data.</text>
</comment>
<proteinExistence type="inferred from homology"/>
<keyword evidence="4" id="KW-0496">Mitochondrion</keyword>
<dbReference type="OrthoDB" id="5355726at2759"/>
<dbReference type="VEuPathDB" id="FungiDB:T551_02463"/>
<comment type="subcellular location">
    <subcellularLocation>
        <location evidence="1">Mitochondrion</location>
    </subcellularLocation>
</comment>
<reference evidence="8" key="1">
    <citation type="journal article" date="2016" name="Nat. Commun.">
        <title>Genome analysis of three Pneumocystis species reveals adaptation mechanisms to life exclusively in mammalian hosts.</title>
        <authorList>
            <person name="Ma L."/>
            <person name="Chen Z."/>
            <person name="Huang D.W."/>
            <person name="Kutty G."/>
            <person name="Ishihara M."/>
            <person name="Wang H."/>
            <person name="Abouelleil A."/>
            <person name="Bishop L."/>
            <person name="Davey E."/>
            <person name="Deng R."/>
            <person name="Deng X."/>
            <person name="Fan L."/>
            <person name="Fantoni G."/>
            <person name="Fitzgerald M."/>
            <person name="Gogineni E."/>
            <person name="Goldberg J.M."/>
            <person name="Handley G."/>
            <person name="Hu X."/>
            <person name="Huber C."/>
            <person name="Jiao X."/>
            <person name="Jones K."/>
            <person name="Levin J.Z."/>
            <person name="Liu Y."/>
            <person name="Macdonald P."/>
            <person name="Melnikov A."/>
            <person name="Raley C."/>
            <person name="Sassi M."/>
            <person name="Sherman B.T."/>
            <person name="Song X."/>
            <person name="Sykes S."/>
            <person name="Tran B."/>
            <person name="Walsh L."/>
            <person name="Xia Y."/>
            <person name="Yang J."/>
            <person name="Young S."/>
            <person name="Zeng Q."/>
            <person name="Zheng X."/>
            <person name="Stephens R."/>
            <person name="Nusbaum C."/>
            <person name="Birren B.W."/>
            <person name="Azadi P."/>
            <person name="Lempicki R.A."/>
            <person name="Cuomo C.A."/>
            <person name="Kovacs J.A."/>
        </authorList>
    </citation>
    <scope>NUCLEOTIDE SEQUENCE [LARGE SCALE GENOMIC DNA]</scope>
    <source>
        <strain evidence="8">RU7</strain>
    </source>
</reference>
<keyword evidence="5" id="KW-0687">Ribonucleoprotein</keyword>
<gene>
    <name evidence="7" type="ORF">T551_02463</name>
</gene>
<accession>A0A0W4ZJW1</accession>
<evidence type="ECO:0000256" key="3">
    <source>
        <dbReference type="ARBA" id="ARBA00022980"/>
    </source>
</evidence>
<dbReference type="GO" id="GO:0005840">
    <property type="term" value="C:ribosome"/>
    <property type="evidence" value="ECO:0007669"/>
    <property type="project" value="UniProtKB-KW"/>
</dbReference>
<dbReference type="GeneID" id="28940981"/>
<dbReference type="EMBL" id="LFWA01000011">
    <property type="protein sequence ID" value="KTW28613.1"/>
    <property type="molecule type" value="Genomic_DNA"/>
</dbReference>
<name>A0A0W4ZJW1_PNEJ7</name>
<comment type="similarity">
    <text evidence="2">Belongs to the mitochondrion-specific ribosomal protein mL50 family.</text>
</comment>
<evidence type="ECO:0000256" key="2">
    <source>
        <dbReference type="ARBA" id="ARBA00008860"/>
    </source>
</evidence>
<dbReference type="Pfam" id="PF10501">
    <property type="entry name" value="Ribosomal_L50"/>
    <property type="match status" value="1"/>
</dbReference>
<keyword evidence="8" id="KW-1185">Reference proteome</keyword>
<protein>
    <recommendedName>
        <fullName evidence="6">Large ribosomal subunit protein mL50</fullName>
    </recommendedName>
</protein>
<dbReference type="GO" id="GO:1990904">
    <property type="term" value="C:ribonucleoprotein complex"/>
    <property type="evidence" value="ECO:0007669"/>
    <property type="project" value="UniProtKB-KW"/>
</dbReference>
<organism evidence="7 8">
    <name type="scientific">Pneumocystis jirovecii (strain RU7)</name>
    <name type="common">Human pneumocystis pneumonia agent</name>
    <dbReference type="NCBI Taxonomy" id="1408657"/>
    <lineage>
        <taxon>Eukaryota</taxon>
        <taxon>Fungi</taxon>
        <taxon>Dikarya</taxon>
        <taxon>Ascomycota</taxon>
        <taxon>Taphrinomycotina</taxon>
        <taxon>Pneumocystomycetes</taxon>
        <taxon>Pneumocystaceae</taxon>
        <taxon>Pneumocystis</taxon>
    </lineage>
</organism>
<evidence type="ECO:0000256" key="1">
    <source>
        <dbReference type="ARBA" id="ARBA00004173"/>
    </source>
</evidence>
<dbReference type="GO" id="GO:0005739">
    <property type="term" value="C:mitochondrion"/>
    <property type="evidence" value="ECO:0007669"/>
    <property type="project" value="UniProtKB-SubCell"/>
</dbReference>
<evidence type="ECO:0000256" key="6">
    <source>
        <dbReference type="ARBA" id="ARBA00035183"/>
    </source>
</evidence>
<evidence type="ECO:0000313" key="7">
    <source>
        <dbReference type="EMBL" id="KTW28613.1"/>
    </source>
</evidence>
<dbReference type="InterPro" id="IPR018305">
    <property type="entry name" value="Ribosomal_m50"/>
</dbReference>
<dbReference type="RefSeq" id="XP_018228948.1">
    <property type="nucleotide sequence ID" value="XM_018374726.1"/>
</dbReference>
<dbReference type="Proteomes" id="UP000053447">
    <property type="component" value="Unassembled WGS sequence"/>
</dbReference>
<evidence type="ECO:0000313" key="8">
    <source>
        <dbReference type="Proteomes" id="UP000053447"/>
    </source>
</evidence>
<sequence length="188" mass="21859">MLTYNAFKTIRQRSLPINKPIYLFLSSQQGFNQIFRFSQLAKTTEKTEDQNVFKVPKEAQIAERKRYRFSYTSLNGFSVVPYGRREPIKDAEMLEKAMQKAVLRSTGGKNDGSKPLILSQDLKLKLRILQMLYKETGYRLPDHFITKVNNISGVLKYCKRAITEVKRSKNDPLLDQQLFKNSNVQIET</sequence>